<dbReference type="EMBL" id="VFOM01000001">
    <property type="protein sequence ID" value="TQL48516.1"/>
    <property type="molecule type" value="Genomic_DNA"/>
</dbReference>
<dbReference type="OrthoDB" id="5117309at2"/>
<comment type="caution">
    <text evidence="2">The sequence shown here is derived from an EMBL/GenBank/DDBJ whole genome shotgun (WGS) entry which is preliminary data.</text>
</comment>
<feature type="transmembrane region" description="Helical" evidence="1">
    <location>
        <begin position="12"/>
        <end position="33"/>
    </location>
</feature>
<keyword evidence="3" id="KW-1185">Reference proteome</keyword>
<feature type="transmembrane region" description="Helical" evidence="1">
    <location>
        <begin position="39"/>
        <end position="62"/>
    </location>
</feature>
<dbReference type="Proteomes" id="UP000317998">
    <property type="component" value="Unassembled WGS sequence"/>
</dbReference>
<keyword evidence="1" id="KW-0812">Transmembrane</keyword>
<evidence type="ECO:0008006" key="4">
    <source>
        <dbReference type="Google" id="ProtNLM"/>
    </source>
</evidence>
<accession>A0A542YK88</accession>
<sequence>MSSVPVFKRVLLFGGLLAAVIAIVGSVIGYFVAGGVGVISALIGTAIALVFLGVTSASIIVASRYDLTVFFGIVMGAWLLKFVVFLALLFLLRDQPWIHPQVLFFCLVAAVLGTLVVDVVVIARSRMPYVSDIVLPDAPKDEDQAP</sequence>
<evidence type="ECO:0000256" key="1">
    <source>
        <dbReference type="SAM" id="Phobius"/>
    </source>
</evidence>
<dbReference type="AlphaFoldDB" id="A0A542YK88"/>
<keyword evidence="1" id="KW-0472">Membrane</keyword>
<reference evidence="2 3" key="1">
    <citation type="submission" date="2019-06" db="EMBL/GenBank/DDBJ databases">
        <title>Sequencing the genomes of 1000 actinobacteria strains.</title>
        <authorList>
            <person name="Klenk H.-P."/>
        </authorList>
    </citation>
    <scope>NUCLEOTIDE SEQUENCE [LARGE SCALE GENOMIC DNA]</scope>
    <source>
        <strain evidence="2 3">DSM 26477</strain>
    </source>
</reference>
<dbReference type="RefSeq" id="WP_141880606.1">
    <property type="nucleotide sequence ID" value="NZ_VFOM01000001.1"/>
</dbReference>
<proteinExistence type="predicted"/>
<evidence type="ECO:0000313" key="2">
    <source>
        <dbReference type="EMBL" id="TQL48516.1"/>
    </source>
</evidence>
<protein>
    <recommendedName>
        <fullName evidence="4">ATP synthase protein I</fullName>
    </recommendedName>
</protein>
<feature type="transmembrane region" description="Helical" evidence="1">
    <location>
        <begin position="102"/>
        <end position="123"/>
    </location>
</feature>
<evidence type="ECO:0000313" key="3">
    <source>
        <dbReference type="Proteomes" id="UP000317998"/>
    </source>
</evidence>
<feature type="transmembrane region" description="Helical" evidence="1">
    <location>
        <begin position="69"/>
        <end position="90"/>
    </location>
</feature>
<name>A0A542YK88_9MICO</name>
<gene>
    <name evidence="2" type="ORF">FB562_1610</name>
</gene>
<organism evidence="2 3">
    <name type="scientific">Homoserinimonas aerilata</name>
    <dbReference type="NCBI Taxonomy" id="1162970"/>
    <lineage>
        <taxon>Bacteria</taxon>
        <taxon>Bacillati</taxon>
        <taxon>Actinomycetota</taxon>
        <taxon>Actinomycetes</taxon>
        <taxon>Micrococcales</taxon>
        <taxon>Microbacteriaceae</taxon>
        <taxon>Homoserinimonas</taxon>
    </lineage>
</organism>
<keyword evidence="1" id="KW-1133">Transmembrane helix</keyword>